<name>A0A8K0P8R9_LADFU</name>
<dbReference type="PANTHER" id="PTHR24300">
    <property type="entry name" value="CYTOCHROME P450 508A4-RELATED"/>
    <property type="match status" value="1"/>
</dbReference>
<evidence type="ECO:0000256" key="4">
    <source>
        <dbReference type="ARBA" id="ARBA00023033"/>
    </source>
</evidence>
<dbReference type="SUPFAM" id="SSF48264">
    <property type="entry name" value="Cytochrome P450"/>
    <property type="match status" value="1"/>
</dbReference>
<organism evidence="5 6">
    <name type="scientific">Ladona fulva</name>
    <name type="common">Scarce chaser dragonfly</name>
    <name type="synonym">Libellula fulva</name>
    <dbReference type="NCBI Taxonomy" id="123851"/>
    <lineage>
        <taxon>Eukaryota</taxon>
        <taxon>Metazoa</taxon>
        <taxon>Ecdysozoa</taxon>
        <taxon>Arthropoda</taxon>
        <taxon>Hexapoda</taxon>
        <taxon>Insecta</taxon>
        <taxon>Pterygota</taxon>
        <taxon>Palaeoptera</taxon>
        <taxon>Odonata</taxon>
        <taxon>Epiprocta</taxon>
        <taxon>Anisoptera</taxon>
        <taxon>Libelluloidea</taxon>
        <taxon>Libellulidae</taxon>
        <taxon>Ladona</taxon>
    </lineage>
</organism>
<feature type="non-terminal residue" evidence="5">
    <location>
        <position position="172"/>
    </location>
</feature>
<gene>
    <name evidence="5" type="ORF">J437_LFUL016212</name>
</gene>
<protein>
    <recommendedName>
        <fullName evidence="7">Cytochrome P450</fullName>
    </recommendedName>
</protein>
<reference evidence="5" key="1">
    <citation type="submission" date="2013-04" db="EMBL/GenBank/DDBJ databases">
        <authorList>
            <person name="Qu J."/>
            <person name="Murali S.C."/>
            <person name="Bandaranaike D."/>
            <person name="Bellair M."/>
            <person name="Blankenburg K."/>
            <person name="Chao H."/>
            <person name="Dinh H."/>
            <person name="Doddapaneni H."/>
            <person name="Downs B."/>
            <person name="Dugan-Rocha S."/>
            <person name="Elkadiri S."/>
            <person name="Gnanaolivu R.D."/>
            <person name="Hernandez B."/>
            <person name="Javaid M."/>
            <person name="Jayaseelan J.C."/>
            <person name="Lee S."/>
            <person name="Li M."/>
            <person name="Ming W."/>
            <person name="Munidasa M."/>
            <person name="Muniz J."/>
            <person name="Nguyen L."/>
            <person name="Ongeri F."/>
            <person name="Osuji N."/>
            <person name="Pu L.-L."/>
            <person name="Puazo M."/>
            <person name="Qu C."/>
            <person name="Quiroz J."/>
            <person name="Raj R."/>
            <person name="Weissenberger G."/>
            <person name="Xin Y."/>
            <person name="Zou X."/>
            <person name="Han Y."/>
            <person name="Richards S."/>
            <person name="Worley K."/>
            <person name="Muzny D."/>
            <person name="Gibbs R."/>
        </authorList>
    </citation>
    <scope>NUCLEOTIDE SEQUENCE</scope>
    <source>
        <strain evidence="5">Sampled in the wild</strain>
    </source>
</reference>
<evidence type="ECO:0008006" key="7">
    <source>
        <dbReference type="Google" id="ProtNLM"/>
    </source>
</evidence>
<dbReference type="EMBL" id="KZ308998">
    <property type="protein sequence ID" value="KAG8236208.1"/>
    <property type="molecule type" value="Genomic_DNA"/>
</dbReference>
<proteinExistence type="inferred from homology"/>
<comment type="similarity">
    <text evidence="1">Belongs to the cytochrome P450 family.</text>
</comment>
<dbReference type="GO" id="GO:0020037">
    <property type="term" value="F:heme binding"/>
    <property type="evidence" value="ECO:0007669"/>
    <property type="project" value="InterPro"/>
</dbReference>
<dbReference type="GO" id="GO:0006805">
    <property type="term" value="P:xenobiotic metabolic process"/>
    <property type="evidence" value="ECO:0007669"/>
    <property type="project" value="TreeGrafter"/>
</dbReference>
<dbReference type="GO" id="GO:0005506">
    <property type="term" value="F:iron ion binding"/>
    <property type="evidence" value="ECO:0007669"/>
    <property type="project" value="InterPro"/>
</dbReference>
<reference evidence="5" key="2">
    <citation type="submission" date="2017-10" db="EMBL/GenBank/DDBJ databases">
        <title>Ladona fulva Genome sequencing and assembly.</title>
        <authorList>
            <person name="Murali S."/>
            <person name="Richards S."/>
            <person name="Bandaranaike D."/>
            <person name="Bellair M."/>
            <person name="Blankenburg K."/>
            <person name="Chao H."/>
            <person name="Dinh H."/>
            <person name="Doddapaneni H."/>
            <person name="Dugan-Rocha S."/>
            <person name="Elkadiri S."/>
            <person name="Gnanaolivu R."/>
            <person name="Hernandez B."/>
            <person name="Skinner E."/>
            <person name="Javaid M."/>
            <person name="Lee S."/>
            <person name="Li M."/>
            <person name="Ming W."/>
            <person name="Munidasa M."/>
            <person name="Muniz J."/>
            <person name="Nguyen L."/>
            <person name="Hughes D."/>
            <person name="Osuji N."/>
            <person name="Pu L.-L."/>
            <person name="Puazo M."/>
            <person name="Qu C."/>
            <person name="Quiroz J."/>
            <person name="Raj R."/>
            <person name="Weissenberger G."/>
            <person name="Xin Y."/>
            <person name="Zou X."/>
            <person name="Han Y."/>
            <person name="Worley K."/>
            <person name="Muzny D."/>
            <person name="Gibbs R."/>
        </authorList>
    </citation>
    <scope>NUCLEOTIDE SEQUENCE</scope>
    <source>
        <strain evidence="5">Sampled in the wild</strain>
    </source>
</reference>
<dbReference type="GO" id="GO:0005737">
    <property type="term" value="C:cytoplasm"/>
    <property type="evidence" value="ECO:0007669"/>
    <property type="project" value="TreeGrafter"/>
</dbReference>
<dbReference type="InterPro" id="IPR001128">
    <property type="entry name" value="Cyt_P450"/>
</dbReference>
<dbReference type="GO" id="GO:0008395">
    <property type="term" value="F:steroid hydroxylase activity"/>
    <property type="evidence" value="ECO:0007669"/>
    <property type="project" value="TreeGrafter"/>
</dbReference>
<dbReference type="GO" id="GO:0016712">
    <property type="term" value="F:oxidoreductase activity, acting on paired donors, with incorporation or reduction of molecular oxygen, reduced flavin or flavoprotein as one donor, and incorporation of one atom of oxygen"/>
    <property type="evidence" value="ECO:0007669"/>
    <property type="project" value="TreeGrafter"/>
</dbReference>
<comment type="caution">
    <text evidence="5">The sequence shown here is derived from an EMBL/GenBank/DDBJ whole genome shotgun (WGS) entry which is preliminary data.</text>
</comment>
<dbReference type="Proteomes" id="UP000792457">
    <property type="component" value="Unassembled WGS sequence"/>
</dbReference>
<keyword evidence="2" id="KW-0479">Metal-binding</keyword>
<keyword evidence="4" id="KW-0560">Oxidoreductase</keyword>
<dbReference type="Pfam" id="PF00067">
    <property type="entry name" value="p450"/>
    <property type="match status" value="1"/>
</dbReference>
<evidence type="ECO:0000313" key="5">
    <source>
        <dbReference type="EMBL" id="KAG8236208.1"/>
    </source>
</evidence>
<dbReference type="Gene3D" id="1.10.630.10">
    <property type="entry name" value="Cytochrome P450"/>
    <property type="match status" value="1"/>
</dbReference>
<sequence>MSATHPFTGNHFSNPKLFLKDLVQEELDNLLGAPGHEKRLVTLEDAIHLPYTEAAIAEAQRIRPVVPLGIPHGALKDTSLGGYRIPKGTMLIALQWVLHNGEVPWGKDAEKIFDPTRFIDSDGNFSSRQKEHFMPFQTGNSYFSFIFIRYTFSYRIEDSYLFSKLIYYSNFK</sequence>
<keyword evidence="6" id="KW-1185">Reference proteome</keyword>
<keyword evidence="4" id="KW-0503">Monooxygenase</keyword>
<dbReference type="AlphaFoldDB" id="A0A8K0P8R9"/>
<evidence type="ECO:0000256" key="2">
    <source>
        <dbReference type="ARBA" id="ARBA00022723"/>
    </source>
</evidence>
<keyword evidence="3" id="KW-0408">Iron</keyword>
<dbReference type="OrthoDB" id="1844152at2759"/>
<dbReference type="PANTHER" id="PTHR24300:SF403">
    <property type="entry name" value="CYTOCHROME P450 306A1"/>
    <property type="match status" value="1"/>
</dbReference>
<accession>A0A8K0P8R9</accession>
<dbReference type="GO" id="GO:0006082">
    <property type="term" value="P:organic acid metabolic process"/>
    <property type="evidence" value="ECO:0007669"/>
    <property type="project" value="TreeGrafter"/>
</dbReference>
<dbReference type="InterPro" id="IPR050182">
    <property type="entry name" value="Cytochrome_P450_fam2"/>
</dbReference>
<evidence type="ECO:0000256" key="3">
    <source>
        <dbReference type="ARBA" id="ARBA00023004"/>
    </source>
</evidence>
<evidence type="ECO:0000256" key="1">
    <source>
        <dbReference type="ARBA" id="ARBA00010617"/>
    </source>
</evidence>
<dbReference type="InterPro" id="IPR036396">
    <property type="entry name" value="Cyt_P450_sf"/>
</dbReference>
<evidence type="ECO:0000313" key="6">
    <source>
        <dbReference type="Proteomes" id="UP000792457"/>
    </source>
</evidence>